<evidence type="ECO:0000313" key="3">
    <source>
        <dbReference type="Proteomes" id="UP001244443"/>
    </source>
</evidence>
<gene>
    <name evidence="2" type="ORF">QYS48_32765</name>
</gene>
<dbReference type="Proteomes" id="UP001244443">
    <property type="component" value="Chromosome"/>
</dbReference>
<accession>A0AA51N5I8</accession>
<proteinExistence type="predicted"/>
<dbReference type="Pfam" id="PF15528">
    <property type="entry name" value="Ntox23"/>
    <property type="match status" value="1"/>
</dbReference>
<feature type="domain" description="Bacterial toxin 23" evidence="1">
    <location>
        <begin position="67"/>
        <end position="263"/>
    </location>
</feature>
<evidence type="ECO:0000313" key="2">
    <source>
        <dbReference type="EMBL" id="WMN06512.1"/>
    </source>
</evidence>
<sequence>MKFLKVISVVLIFNLLNHLDLYSQEVLNISGNLNYYAQAGVVFQFGSHQNRVGISVSVKGGRDYANLGLEYNVLYTLSDFGYYEKTFQHILGFKVTTAIDRRDHSFRSFQYSPFSSNCFYEFHYQYRYYFNHWNTAQPTGEIGLNFGHFYIYHENDLLAAKSVDKFRTAAMRLGYQDSIQSFATSFTFWTGNKDNPKTKRINESKFSRYGYFDLSDTPFGKYSHGVLAVDYIRQLPLANQIRFSLGYDHEKIRNAIQNKFMHDLPFYPKKWNTAKSRHIPMVDQEGNSYLYEEGQQLREGQFYFNIGLNTPEFY</sequence>
<dbReference type="InterPro" id="IPR029115">
    <property type="entry name" value="Ntox23"/>
</dbReference>
<dbReference type="AlphaFoldDB" id="A0AA51N5I8"/>
<name>A0AA51N5I8_9BACT</name>
<reference evidence="2" key="1">
    <citation type="submission" date="2023-08" db="EMBL/GenBank/DDBJ databases">
        <title>Comparative genomics and taxonomic characterization of three novel marine species of genus Marivirga.</title>
        <authorList>
            <person name="Muhammad N."/>
            <person name="Kim S.-G."/>
        </authorList>
    </citation>
    <scope>NUCLEOTIDE SEQUENCE [LARGE SCALE GENOMIC DNA]</scope>
    <source>
        <strain evidence="2">ABR2-2</strain>
    </source>
</reference>
<evidence type="ECO:0000259" key="1">
    <source>
        <dbReference type="Pfam" id="PF15528"/>
    </source>
</evidence>
<keyword evidence="3" id="KW-1185">Reference proteome</keyword>
<organism evidence="2 3">
    <name type="scientific">Marivirga arenosa</name>
    <dbReference type="NCBI Taxonomy" id="3059076"/>
    <lineage>
        <taxon>Bacteria</taxon>
        <taxon>Pseudomonadati</taxon>
        <taxon>Bacteroidota</taxon>
        <taxon>Cytophagia</taxon>
        <taxon>Cytophagales</taxon>
        <taxon>Marivirgaceae</taxon>
        <taxon>Marivirga</taxon>
    </lineage>
</organism>
<dbReference type="RefSeq" id="WP_308356364.1">
    <property type="nucleotide sequence ID" value="NZ_CP129970.2"/>
</dbReference>
<dbReference type="EMBL" id="CP129970">
    <property type="protein sequence ID" value="WMN06512.1"/>
    <property type="molecule type" value="Genomic_DNA"/>
</dbReference>
<protein>
    <submittedName>
        <fullName evidence="2">Polymorphic toxin type 23 domain-containing protein</fullName>
    </submittedName>
</protein>